<organism evidence="1 2">
    <name type="scientific">Pontiella sulfatireligans</name>
    <dbReference type="NCBI Taxonomy" id="2750658"/>
    <lineage>
        <taxon>Bacteria</taxon>
        <taxon>Pseudomonadati</taxon>
        <taxon>Kiritimatiellota</taxon>
        <taxon>Kiritimatiellia</taxon>
        <taxon>Kiritimatiellales</taxon>
        <taxon>Pontiellaceae</taxon>
        <taxon>Pontiella</taxon>
    </lineage>
</organism>
<dbReference type="RefSeq" id="WP_136060810.1">
    <property type="nucleotide sequence ID" value="NZ_CAAHFH010000001.1"/>
</dbReference>
<evidence type="ECO:0000313" key="2">
    <source>
        <dbReference type="Proteomes" id="UP000346198"/>
    </source>
</evidence>
<dbReference type="Gene3D" id="3.40.50.1110">
    <property type="entry name" value="SGNH hydrolase"/>
    <property type="match status" value="1"/>
</dbReference>
<sequence length="246" mass="27666">MNQSIQTLVCGTFLLVTTFRATGAEELASREELYAGKEFSKAFVNPPDDPERPNVLLIGDSISIGYTVEVRKRLKGKADVYRIPTNGKFAAYGLDNLDLWLGGRSWDVIHYNWGLWDICYRNPESTNQGHRDKVSGTLTATPDQYRQSMEKIVSRFRKTDAKLIWCSTTPVPECEAGRKAGDEIKCNLIAEKIMKKHGISINDLHAYALLRLSEIQQKKGDVHFSAQGYSYLAEKVVLEVSTTLSE</sequence>
<dbReference type="InterPro" id="IPR036514">
    <property type="entry name" value="SGNH_hydro_sf"/>
</dbReference>
<protein>
    <recommendedName>
        <fullName evidence="3">SGNH hydrolase-type esterase domain-containing protein</fullName>
    </recommendedName>
</protein>
<evidence type="ECO:0000313" key="1">
    <source>
        <dbReference type="EMBL" id="VGO19410.1"/>
    </source>
</evidence>
<dbReference type="Proteomes" id="UP000346198">
    <property type="component" value="Unassembled WGS sequence"/>
</dbReference>
<dbReference type="GO" id="GO:0016788">
    <property type="term" value="F:hydrolase activity, acting on ester bonds"/>
    <property type="evidence" value="ECO:0007669"/>
    <property type="project" value="UniProtKB-ARBA"/>
</dbReference>
<dbReference type="AlphaFoldDB" id="A0A6C2UGU8"/>
<keyword evidence="2" id="KW-1185">Reference proteome</keyword>
<dbReference type="CDD" id="cd00229">
    <property type="entry name" value="SGNH_hydrolase"/>
    <property type="match status" value="1"/>
</dbReference>
<reference evidence="1 2" key="1">
    <citation type="submission" date="2019-04" db="EMBL/GenBank/DDBJ databases">
        <authorList>
            <person name="Van Vliet M D."/>
        </authorList>
    </citation>
    <scope>NUCLEOTIDE SEQUENCE [LARGE SCALE GENOMIC DNA]</scope>
    <source>
        <strain evidence="1 2">F21</strain>
    </source>
</reference>
<dbReference type="EMBL" id="CAAHFH010000001">
    <property type="protein sequence ID" value="VGO19410.1"/>
    <property type="molecule type" value="Genomic_DNA"/>
</dbReference>
<dbReference type="SUPFAM" id="SSF52266">
    <property type="entry name" value="SGNH hydrolase"/>
    <property type="match status" value="1"/>
</dbReference>
<accession>A0A6C2UGU8</accession>
<name>A0A6C2UGU8_9BACT</name>
<evidence type="ECO:0008006" key="3">
    <source>
        <dbReference type="Google" id="ProtNLM"/>
    </source>
</evidence>
<proteinExistence type="predicted"/>
<gene>
    <name evidence="1" type="ORF">SCARR_01468</name>
</gene>